<evidence type="ECO:0000256" key="4">
    <source>
        <dbReference type="RuleBase" id="RU003690"/>
    </source>
</evidence>
<dbReference type="eggNOG" id="COG2723">
    <property type="taxonomic scope" value="Bacteria"/>
</dbReference>
<evidence type="ECO:0000313" key="5">
    <source>
        <dbReference type="EMBL" id="EEF69057.1"/>
    </source>
</evidence>
<proteinExistence type="inferred from homology"/>
<dbReference type="STRING" id="545696.HOLDEFILI_00779"/>
<dbReference type="HOGENOM" id="CLU_001859_0_1_9"/>
<dbReference type="Proteomes" id="UP000005950">
    <property type="component" value="Unassembled WGS sequence"/>
</dbReference>
<dbReference type="InterPro" id="IPR017853">
    <property type="entry name" value="GH"/>
</dbReference>
<dbReference type="PANTHER" id="PTHR10353:SF36">
    <property type="entry name" value="LP05116P"/>
    <property type="match status" value="1"/>
</dbReference>
<dbReference type="GO" id="GO:0005829">
    <property type="term" value="C:cytosol"/>
    <property type="evidence" value="ECO:0007669"/>
    <property type="project" value="TreeGrafter"/>
</dbReference>
<dbReference type="PRINTS" id="PR00131">
    <property type="entry name" value="GLHYDRLASE1"/>
</dbReference>
<organism evidence="5 6">
    <name type="scientific">Holdemania filiformis DSM 12042</name>
    <dbReference type="NCBI Taxonomy" id="545696"/>
    <lineage>
        <taxon>Bacteria</taxon>
        <taxon>Bacillati</taxon>
        <taxon>Bacillota</taxon>
        <taxon>Erysipelotrichia</taxon>
        <taxon>Erysipelotrichales</taxon>
        <taxon>Erysipelotrichaceae</taxon>
        <taxon>Holdemania</taxon>
    </lineage>
</organism>
<comment type="similarity">
    <text evidence="1 4">Belongs to the glycosyl hydrolase 1 family.</text>
</comment>
<accession>B9Y4P8</accession>
<protein>
    <submittedName>
        <fullName evidence="5">Glycosyl hydrolase, family 1</fullName>
    </submittedName>
</protein>
<dbReference type="PANTHER" id="PTHR10353">
    <property type="entry name" value="GLYCOSYL HYDROLASE"/>
    <property type="match status" value="1"/>
</dbReference>
<dbReference type="Pfam" id="PF00232">
    <property type="entry name" value="Glyco_hydro_1"/>
    <property type="match status" value="1"/>
</dbReference>
<dbReference type="InterPro" id="IPR033132">
    <property type="entry name" value="GH_1_N_CS"/>
</dbReference>
<reference evidence="5 6" key="2">
    <citation type="submission" date="2009-02" db="EMBL/GenBank/DDBJ databases">
        <title>Draft genome sequence of Holdemania filiformis DSM 12042.</title>
        <authorList>
            <person name="Sudarsanam P."/>
            <person name="Ley R."/>
            <person name="Guruge J."/>
            <person name="Turnbaugh P.J."/>
            <person name="Mahowald M."/>
            <person name="Liep D."/>
            <person name="Gordon J."/>
        </authorList>
    </citation>
    <scope>NUCLEOTIDE SEQUENCE [LARGE SCALE GENOMIC DNA]</scope>
    <source>
        <strain evidence="5 6">DSM 12042</strain>
    </source>
</reference>
<keyword evidence="2 5" id="KW-0378">Hydrolase</keyword>
<dbReference type="FunFam" id="3.20.20.80:FF:000004">
    <property type="entry name" value="Beta-glucosidase 6-phospho-beta-glucosidase"/>
    <property type="match status" value="1"/>
</dbReference>
<evidence type="ECO:0000256" key="2">
    <source>
        <dbReference type="ARBA" id="ARBA00022801"/>
    </source>
</evidence>
<name>B9Y4P8_9FIRM</name>
<evidence type="ECO:0000256" key="3">
    <source>
        <dbReference type="ARBA" id="ARBA00023295"/>
    </source>
</evidence>
<evidence type="ECO:0000313" key="6">
    <source>
        <dbReference type="Proteomes" id="UP000005950"/>
    </source>
</evidence>
<dbReference type="PROSITE" id="PS00653">
    <property type="entry name" value="GLYCOSYL_HYDROL_F1_2"/>
    <property type="match status" value="1"/>
</dbReference>
<comment type="caution">
    <text evidence="5">The sequence shown here is derived from an EMBL/GenBank/DDBJ whole genome shotgun (WGS) entry which is preliminary data.</text>
</comment>
<dbReference type="GO" id="GO:0016052">
    <property type="term" value="P:carbohydrate catabolic process"/>
    <property type="evidence" value="ECO:0007669"/>
    <property type="project" value="TreeGrafter"/>
</dbReference>
<dbReference type="Gene3D" id="3.20.20.80">
    <property type="entry name" value="Glycosidases"/>
    <property type="match status" value="1"/>
</dbReference>
<sequence>MEIRKKSVGKDWKEVPMNGKVKKDFLWGTASAAYQCEGGWNEGGKGESNWDQFCHGPKNVKGFTGDVAADFYHRYKEDIRLLKEGGHNTLRFSIAWTRILPDQSGQVNPEGVAFYKDVLKECRENGITPNVTLLHYDIPAWLEDLGGYANPIFPDEFAKYCKVVFEQFGNEIPLYVTINESTHNAYCSYLTGNYPPNIHNVQTLVQVCYNLVVANAKAIREFRKLNLTSQVGIVHTTNTVQILKDTPEYRVAQRRGDLFKNKWVTDPAILGKFPDDLFPLLEESGIDLSFVKEEDLEIIKHNTIDFLGQNCYTRALVKPYESGETNYYPNNVGAGVKTIEGYTVKGWFQTDVDPNTPKNAWSREIYPKTVYDMLMGIKKDYGDIPVYITENGHALYEQPDANGEVNDDERIEFLKSYLEWLIKAENEGCNVKGYYAWSTTDCYSWINGYEKRYGLIYVDYANGLKRIPKKSYHWYREFIREHTED</sequence>
<dbReference type="SUPFAM" id="SSF51445">
    <property type="entry name" value="(Trans)glycosidases"/>
    <property type="match status" value="1"/>
</dbReference>
<evidence type="ECO:0000256" key="1">
    <source>
        <dbReference type="ARBA" id="ARBA00010838"/>
    </source>
</evidence>
<dbReference type="GO" id="GO:0008422">
    <property type="term" value="F:beta-glucosidase activity"/>
    <property type="evidence" value="ECO:0007669"/>
    <property type="project" value="TreeGrafter"/>
</dbReference>
<dbReference type="EMBL" id="ACCF01000049">
    <property type="protein sequence ID" value="EEF69057.1"/>
    <property type="molecule type" value="Genomic_DNA"/>
</dbReference>
<gene>
    <name evidence="5" type="ORF">HOLDEFILI_00779</name>
</gene>
<dbReference type="InterPro" id="IPR001360">
    <property type="entry name" value="Glyco_hydro_1"/>
</dbReference>
<keyword evidence="3" id="KW-0326">Glycosidase</keyword>
<dbReference type="AlphaFoldDB" id="B9Y4P8"/>
<reference evidence="5 6" key="1">
    <citation type="submission" date="2008-12" db="EMBL/GenBank/DDBJ databases">
        <authorList>
            <person name="Fulton L."/>
            <person name="Clifton S."/>
            <person name="Fulton B."/>
            <person name="Xu J."/>
            <person name="Minx P."/>
            <person name="Pepin K.H."/>
            <person name="Johnson M."/>
            <person name="Bhonagiri V."/>
            <person name="Nash W.E."/>
            <person name="Mardis E.R."/>
            <person name="Wilson R.K."/>
        </authorList>
    </citation>
    <scope>NUCLEOTIDE SEQUENCE [LARGE SCALE GENOMIC DNA]</scope>
    <source>
        <strain evidence="5 6">DSM 12042</strain>
    </source>
</reference>